<name>A0A0Q0U6B9_9CORY</name>
<reference evidence="2 3" key="1">
    <citation type="submission" date="2015-10" db="EMBL/GenBank/DDBJ databases">
        <title>Corynebacteirum lowii and Corynebacterium oculi species nova, derived from human clinical disease and and emended description of Corynebacterium mastiditis.</title>
        <authorList>
            <person name="Bernard K."/>
            <person name="Pacheco A.L."/>
            <person name="Mcdougall C."/>
            <person name="Burtx T."/>
            <person name="Weibe D."/>
            <person name="Tyler S."/>
            <person name="Olson A.B."/>
            <person name="Cnockaert M."/>
            <person name="Eguchi H."/>
            <person name="Kuwahara T."/>
            <person name="Nakayama-Imaohji H."/>
            <person name="Boudewijins M."/>
            <person name="Van Hoecke F."/>
            <person name="Bernier A.-M."/>
            <person name="Vandamme P."/>
        </authorList>
    </citation>
    <scope>NUCLEOTIDE SEQUENCE [LARGE SCALE GENOMIC DNA]</scope>
    <source>
        <strain evidence="2 3">NML 130206</strain>
    </source>
</reference>
<evidence type="ECO:0000313" key="3">
    <source>
        <dbReference type="Proteomes" id="UP000050488"/>
    </source>
</evidence>
<organism evidence="2 3">
    <name type="scientific">Corynebacterium lowii</name>
    <dbReference type="NCBI Taxonomy" id="1544413"/>
    <lineage>
        <taxon>Bacteria</taxon>
        <taxon>Bacillati</taxon>
        <taxon>Actinomycetota</taxon>
        <taxon>Actinomycetes</taxon>
        <taxon>Mycobacteriales</taxon>
        <taxon>Corynebacteriaceae</taxon>
        <taxon>Corynebacterium</taxon>
    </lineage>
</organism>
<dbReference type="Pfam" id="PF01656">
    <property type="entry name" value="CbiA"/>
    <property type="match status" value="1"/>
</dbReference>
<dbReference type="CDD" id="cd02042">
    <property type="entry name" value="ParAB_family"/>
    <property type="match status" value="1"/>
</dbReference>
<dbReference type="AlphaFoldDB" id="A0A0Q0U6B9"/>
<evidence type="ECO:0000313" key="2">
    <source>
        <dbReference type="EMBL" id="KQB87609.1"/>
    </source>
</evidence>
<evidence type="ECO:0000259" key="1">
    <source>
        <dbReference type="Pfam" id="PF01656"/>
    </source>
</evidence>
<dbReference type="STRING" id="1544413.Clow_00669"/>
<dbReference type="Proteomes" id="UP000050488">
    <property type="component" value="Unassembled WGS sequence"/>
</dbReference>
<dbReference type="EMBL" id="LKEV01000001">
    <property type="protein sequence ID" value="KQB87609.1"/>
    <property type="molecule type" value="Genomic_DNA"/>
</dbReference>
<dbReference type="RefSeq" id="WP_055176120.1">
    <property type="nucleotide sequence ID" value="NZ_JAUSQY010000001.1"/>
</dbReference>
<keyword evidence="3" id="KW-1185">Reference proteome</keyword>
<dbReference type="PIRSF" id="PIRSF009320">
    <property type="entry name" value="Nuc_binding_HP_1000"/>
    <property type="match status" value="1"/>
</dbReference>
<dbReference type="InterPro" id="IPR050678">
    <property type="entry name" value="DNA_Partitioning_ATPase"/>
</dbReference>
<dbReference type="EC" id="3.6.-.-" evidence="2"/>
<sequence>MSTIITICHLKGGTGKTTTTILLATALTRLGYSVTVYDADPQGSASEWEAQAAENGNPLHFSVTVANPTTLTRIHTNTDYVLIDCPPGGTAAINTAIKVADEIIIPTSPSEIEVDRMWDTLALAGDKTVRVLITSARLGTNALNNMRSALKSEHVPTFRTVIPLRQKIKAMWGTNPSGYLHGYDSLADAIAGPMRLKESA</sequence>
<dbReference type="PANTHER" id="PTHR13696:SF96">
    <property type="entry name" value="COBQ_COBB_MIND_PARA NUCLEOTIDE BINDING DOMAIN-CONTAINING PROTEIN"/>
    <property type="match status" value="1"/>
</dbReference>
<proteinExistence type="predicted"/>
<dbReference type="InterPro" id="IPR002586">
    <property type="entry name" value="CobQ/CobB/MinD/ParA_Nub-bd_dom"/>
</dbReference>
<keyword evidence="2" id="KW-0378">Hydrolase</keyword>
<dbReference type="SUPFAM" id="SSF52540">
    <property type="entry name" value="P-loop containing nucleoside triphosphate hydrolases"/>
    <property type="match status" value="1"/>
</dbReference>
<feature type="domain" description="CobQ/CobB/MinD/ParA nucleotide binding" evidence="1">
    <location>
        <begin position="5"/>
        <end position="169"/>
    </location>
</feature>
<dbReference type="Gene3D" id="3.40.50.300">
    <property type="entry name" value="P-loop containing nucleotide triphosphate hydrolases"/>
    <property type="match status" value="1"/>
</dbReference>
<dbReference type="PANTHER" id="PTHR13696">
    <property type="entry name" value="P-LOOP CONTAINING NUCLEOSIDE TRIPHOSPHATE HYDROLASE"/>
    <property type="match status" value="1"/>
</dbReference>
<dbReference type="InterPro" id="IPR027417">
    <property type="entry name" value="P-loop_NTPase"/>
</dbReference>
<accession>A0A0Q0U6B9</accession>
<gene>
    <name evidence="2" type="primary">soj_2</name>
    <name evidence="2" type="ORF">Clow_00669</name>
</gene>
<dbReference type="PATRIC" id="fig|1544413.3.peg.676"/>
<protein>
    <submittedName>
        <fullName evidence="2">Chromosome-partitioning ATPase Soj</fullName>
        <ecNumber evidence="2">3.6.-.-</ecNumber>
    </submittedName>
</protein>
<dbReference type="GO" id="GO:0016787">
    <property type="term" value="F:hydrolase activity"/>
    <property type="evidence" value="ECO:0007669"/>
    <property type="project" value="UniProtKB-KW"/>
</dbReference>
<comment type="caution">
    <text evidence="2">The sequence shown here is derived from an EMBL/GenBank/DDBJ whole genome shotgun (WGS) entry which is preliminary data.</text>
</comment>
<dbReference type="OrthoDB" id="9804460at2"/>